<proteinExistence type="predicted"/>
<name>A0A451B5M2_9GAMM</name>
<dbReference type="AlphaFoldDB" id="A0A451B5M2"/>
<sequence>MTNSSGVHTHATTNLLIFRSASQMSEVYQNTDFALVMPRSAFSIRGKASLVKYFVDGPRAQHLLGPIQQGVDIGFIDTLTIGIREFFTELCLQ</sequence>
<gene>
    <name evidence="1" type="ORF">BECKUNK1418G_GA0071005_12372</name>
    <name evidence="2" type="ORF">BECKUNK1418H_GA0071006_12252</name>
</gene>
<protein>
    <submittedName>
        <fullName evidence="2">Uncharacterized protein</fullName>
    </submittedName>
</protein>
<dbReference type="EMBL" id="CAADGD010000225">
    <property type="protein sequence ID" value="VFK73588.1"/>
    <property type="molecule type" value="Genomic_DNA"/>
</dbReference>
<evidence type="ECO:0000313" key="1">
    <source>
        <dbReference type="EMBL" id="VFK68460.1"/>
    </source>
</evidence>
<organism evidence="2">
    <name type="scientific">Candidatus Kentrum sp. UNK</name>
    <dbReference type="NCBI Taxonomy" id="2126344"/>
    <lineage>
        <taxon>Bacteria</taxon>
        <taxon>Pseudomonadati</taxon>
        <taxon>Pseudomonadota</taxon>
        <taxon>Gammaproteobacteria</taxon>
        <taxon>Candidatus Kentrum</taxon>
    </lineage>
</organism>
<accession>A0A451B5M2</accession>
<dbReference type="EMBL" id="CAADFZ010000237">
    <property type="protein sequence ID" value="VFK68460.1"/>
    <property type="molecule type" value="Genomic_DNA"/>
</dbReference>
<evidence type="ECO:0000313" key="2">
    <source>
        <dbReference type="EMBL" id="VFK73588.1"/>
    </source>
</evidence>
<reference evidence="2" key="1">
    <citation type="submission" date="2019-02" db="EMBL/GenBank/DDBJ databases">
        <authorList>
            <person name="Gruber-Vodicka R. H."/>
            <person name="Seah K. B. B."/>
        </authorList>
    </citation>
    <scope>NUCLEOTIDE SEQUENCE</scope>
    <source>
        <strain evidence="2">BECK_BY19</strain>
        <strain evidence="1">BECK_BY8</strain>
    </source>
</reference>